<protein>
    <submittedName>
        <fullName evidence="1">Uncharacterized protein</fullName>
    </submittedName>
</protein>
<reference evidence="1 2" key="2">
    <citation type="journal article" date="2017" name="Genome Biol.">
        <title>New reference genome sequences of hot pepper reveal the massive evolution of plant disease-resistance genes by retroduplication.</title>
        <authorList>
            <person name="Kim S."/>
            <person name="Park J."/>
            <person name="Yeom S.I."/>
            <person name="Kim Y.M."/>
            <person name="Seo E."/>
            <person name="Kim K.T."/>
            <person name="Kim M.S."/>
            <person name="Lee J.M."/>
            <person name="Cheong K."/>
            <person name="Shin H.S."/>
            <person name="Kim S.B."/>
            <person name="Han K."/>
            <person name="Lee J."/>
            <person name="Park M."/>
            <person name="Lee H.A."/>
            <person name="Lee H.Y."/>
            <person name="Lee Y."/>
            <person name="Oh S."/>
            <person name="Lee J.H."/>
            <person name="Choi E."/>
            <person name="Choi E."/>
            <person name="Lee S.E."/>
            <person name="Jeon J."/>
            <person name="Kim H."/>
            <person name="Choi G."/>
            <person name="Song H."/>
            <person name="Lee J."/>
            <person name="Lee S.C."/>
            <person name="Kwon J.K."/>
            <person name="Lee H.Y."/>
            <person name="Koo N."/>
            <person name="Hong Y."/>
            <person name="Kim R.W."/>
            <person name="Kang W.H."/>
            <person name="Huh J.H."/>
            <person name="Kang B.C."/>
            <person name="Yang T.J."/>
            <person name="Lee Y.H."/>
            <person name="Bennetzen J.L."/>
            <person name="Choi D."/>
        </authorList>
    </citation>
    <scope>NUCLEOTIDE SEQUENCE [LARGE SCALE GENOMIC DNA]</scope>
    <source>
        <strain evidence="2">cv. CM334</strain>
    </source>
</reference>
<name>A0A2G3A686_CAPAN</name>
<dbReference type="STRING" id="4072.A0A2G3A686"/>
<dbReference type="AlphaFoldDB" id="A0A2G3A686"/>
<dbReference type="Gramene" id="PHT89700">
    <property type="protein sequence ID" value="PHT89700"/>
    <property type="gene ID" value="T459_04813"/>
</dbReference>
<gene>
    <name evidence="1" type="ORF">T459_04813</name>
</gene>
<reference evidence="1 2" key="1">
    <citation type="journal article" date="2014" name="Nat. Genet.">
        <title>Genome sequence of the hot pepper provides insights into the evolution of pungency in Capsicum species.</title>
        <authorList>
            <person name="Kim S."/>
            <person name="Park M."/>
            <person name="Yeom S.I."/>
            <person name="Kim Y.M."/>
            <person name="Lee J.M."/>
            <person name="Lee H.A."/>
            <person name="Seo E."/>
            <person name="Choi J."/>
            <person name="Cheong K."/>
            <person name="Kim K.T."/>
            <person name="Jung K."/>
            <person name="Lee G.W."/>
            <person name="Oh S.K."/>
            <person name="Bae C."/>
            <person name="Kim S.B."/>
            <person name="Lee H.Y."/>
            <person name="Kim S.Y."/>
            <person name="Kim M.S."/>
            <person name="Kang B.C."/>
            <person name="Jo Y.D."/>
            <person name="Yang H.B."/>
            <person name="Jeong H.J."/>
            <person name="Kang W.H."/>
            <person name="Kwon J.K."/>
            <person name="Shin C."/>
            <person name="Lim J.Y."/>
            <person name="Park J.H."/>
            <person name="Huh J.H."/>
            <person name="Kim J.S."/>
            <person name="Kim B.D."/>
            <person name="Cohen O."/>
            <person name="Paran I."/>
            <person name="Suh M.C."/>
            <person name="Lee S.B."/>
            <person name="Kim Y.K."/>
            <person name="Shin Y."/>
            <person name="Noh S.J."/>
            <person name="Park J."/>
            <person name="Seo Y.S."/>
            <person name="Kwon S.Y."/>
            <person name="Kim H.A."/>
            <person name="Park J.M."/>
            <person name="Kim H.J."/>
            <person name="Choi S.B."/>
            <person name="Bosland P.W."/>
            <person name="Reeves G."/>
            <person name="Jo S.H."/>
            <person name="Lee B.W."/>
            <person name="Cho H.T."/>
            <person name="Choi H.S."/>
            <person name="Lee M.S."/>
            <person name="Yu Y."/>
            <person name="Do Choi Y."/>
            <person name="Park B.S."/>
            <person name="van Deynze A."/>
            <person name="Ashrafi H."/>
            <person name="Hill T."/>
            <person name="Kim W.T."/>
            <person name="Pai H.S."/>
            <person name="Ahn H.K."/>
            <person name="Yeam I."/>
            <person name="Giovannoni J.J."/>
            <person name="Rose J.K."/>
            <person name="Sorensen I."/>
            <person name="Lee S.J."/>
            <person name="Kim R.W."/>
            <person name="Choi I.Y."/>
            <person name="Choi B.S."/>
            <person name="Lim J.S."/>
            <person name="Lee Y.H."/>
            <person name="Choi D."/>
        </authorList>
    </citation>
    <scope>NUCLEOTIDE SEQUENCE [LARGE SCALE GENOMIC DNA]</scope>
    <source>
        <strain evidence="2">cv. CM334</strain>
    </source>
</reference>
<organism evidence="1 2">
    <name type="scientific">Capsicum annuum</name>
    <name type="common">Capsicum pepper</name>
    <dbReference type="NCBI Taxonomy" id="4072"/>
    <lineage>
        <taxon>Eukaryota</taxon>
        <taxon>Viridiplantae</taxon>
        <taxon>Streptophyta</taxon>
        <taxon>Embryophyta</taxon>
        <taxon>Tracheophyta</taxon>
        <taxon>Spermatophyta</taxon>
        <taxon>Magnoliopsida</taxon>
        <taxon>eudicotyledons</taxon>
        <taxon>Gunneridae</taxon>
        <taxon>Pentapetalae</taxon>
        <taxon>asterids</taxon>
        <taxon>lamiids</taxon>
        <taxon>Solanales</taxon>
        <taxon>Solanaceae</taxon>
        <taxon>Solanoideae</taxon>
        <taxon>Capsiceae</taxon>
        <taxon>Capsicum</taxon>
    </lineage>
</organism>
<accession>A0A2G3A686</accession>
<comment type="caution">
    <text evidence="1">The sequence shown here is derived from an EMBL/GenBank/DDBJ whole genome shotgun (WGS) entry which is preliminary data.</text>
</comment>
<evidence type="ECO:0000313" key="2">
    <source>
        <dbReference type="Proteomes" id="UP000222542"/>
    </source>
</evidence>
<evidence type="ECO:0000313" key="1">
    <source>
        <dbReference type="EMBL" id="PHT89700.1"/>
    </source>
</evidence>
<sequence length="104" mass="11586">MMKGVIAALGSQVNVEYQHLRTLIGKAFLKIRRIVQLTERFELAGDEFIMSTMGEDKEAASKFPESGGTVVVFCPHGPSQVKQLKDARQDASFVYETIEIMSSF</sequence>
<dbReference type="EMBL" id="AYRZ02000002">
    <property type="protein sequence ID" value="PHT89700.1"/>
    <property type="molecule type" value="Genomic_DNA"/>
</dbReference>
<dbReference type="Proteomes" id="UP000222542">
    <property type="component" value="Unassembled WGS sequence"/>
</dbReference>
<proteinExistence type="predicted"/>
<keyword evidence="2" id="KW-1185">Reference proteome</keyword>
<dbReference type="SMR" id="A0A2G3A686"/>